<organism evidence="1 2">
    <name type="scientific">Streptomyces achmelvichensis</name>
    <dbReference type="NCBI Taxonomy" id="3134111"/>
    <lineage>
        <taxon>Bacteria</taxon>
        <taxon>Bacillati</taxon>
        <taxon>Actinomycetota</taxon>
        <taxon>Actinomycetes</taxon>
        <taxon>Kitasatosporales</taxon>
        <taxon>Streptomycetaceae</taxon>
        <taxon>Streptomyces</taxon>
    </lineage>
</organism>
<gene>
    <name evidence="1" type="ORF">WKI67_01435</name>
</gene>
<proteinExistence type="predicted"/>
<evidence type="ECO:0000313" key="1">
    <source>
        <dbReference type="EMBL" id="MEJ8632143.1"/>
    </source>
</evidence>
<keyword evidence="2" id="KW-1185">Reference proteome</keyword>
<accession>A0ACC6PLA3</accession>
<dbReference type="Proteomes" id="UP001377168">
    <property type="component" value="Unassembled WGS sequence"/>
</dbReference>
<evidence type="ECO:0000313" key="2">
    <source>
        <dbReference type="Proteomes" id="UP001377168"/>
    </source>
</evidence>
<protein>
    <submittedName>
        <fullName evidence="1">VgrG-related protein</fullName>
    </submittedName>
</protein>
<dbReference type="EMBL" id="JBBKAJ010000005">
    <property type="protein sequence ID" value="MEJ8632143.1"/>
    <property type="molecule type" value="Genomic_DNA"/>
</dbReference>
<sequence length="594" mass="63539">MTGRHTAGLAIEVNGRRLLGACETSMAWATVEESVRISATAEIGFRDPYQASILSEAGLALGSRIQLTVLTPDGTHALFDGEVTGCEARAAADSGVFTVIRAEDHAHRLRRGTRTRAYHQMSAGQIVQKVADLAGLRTGTIDTTGLMYEFVTQPAMSDWDFLSHLARENGREILLRDGALHFRAPARASEAPAVGASPQQSPFVLEFGHNLINVSAVATLEEQVSAVTVRGWDSERKTPLVARQIPHQTPARDVEWRPDHQAVHAEPLVLATLPRSTQNEVEQVADAMACEVAAGLTRLRALVRGEPRIRLRSAVTVTGVGSQYEGRYTVTSARHEYHPDSGFLSELTVNEGADRVAPGRSGDSETGLRRFYGLVPGTVTNIKDPKEQGRVKVQLPWLSDDYESNWARTVQFGGSRGHGVVVPEVGDEVLVGFEHGSLDRPYVLGSLYNGVDKLAPNSLDLIDGTKGITQRRSFASKEGHRLELSDAGSRGMGATLVTGDGKLSITLDQHRTLVSVHSDGKVEITSANGVTVDAGDAPLELSGSRVTVKAKHDISLSGTDIKLKATSGLDATGAKIKIAGGALAEISASLVKIN</sequence>
<comment type="caution">
    <text evidence="1">The sequence shown here is derived from an EMBL/GenBank/DDBJ whole genome shotgun (WGS) entry which is preliminary data.</text>
</comment>
<name>A0ACC6PLA3_9ACTN</name>
<reference evidence="1" key="1">
    <citation type="submission" date="2024-03" db="EMBL/GenBank/DDBJ databases">
        <title>Novel Streptomyces species of biotechnological and ecological value are a feature of Machair soil.</title>
        <authorList>
            <person name="Prole J.R."/>
            <person name="Goodfellow M."/>
            <person name="Allenby N."/>
            <person name="Ward A.C."/>
        </authorList>
    </citation>
    <scope>NUCLEOTIDE SEQUENCE</scope>
    <source>
        <strain evidence="1">MS2.AVA.5</strain>
    </source>
</reference>